<dbReference type="PANTHER" id="PTHR20858">
    <property type="entry name" value="PHOSPHOMETHYLPYRIMIDINE KINASE"/>
    <property type="match status" value="1"/>
</dbReference>
<dbReference type="GO" id="GO:0009228">
    <property type="term" value="P:thiamine biosynthetic process"/>
    <property type="evidence" value="ECO:0007669"/>
    <property type="project" value="InterPro"/>
</dbReference>
<dbReference type="GO" id="GO:0005524">
    <property type="term" value="F:ATP binding"/>
    <property type="evidence" value="ECO:0007669"/>
    <property type="project" value="UniProtKB-KW"/>
</dbReference>
<dbReference type="PANTHER" id="PTHR20858:SF17">
    <property type="entry name" value="HYDROXYMETHYLPYRIMIDINE_PHOSPHOMETHYLPYRIMIDINE KINASE THI20-RELATED"/>
    <property type="match status" value="1"/>
</dbReference>
<sequence>MTIAGSDSGGGAGIQADLRTFAALGVHGTSAITAITAQNTVGVSAVCALEAEMVAAQVDAVTTDMRVSAVKTGMLARPKTILKVAELARDGQLPNLVVDPVLVSSTGHALMEQGGVEAYREALLAYALITTPNLLEAAVLVGVDVREIDTIDAMRQLAQAILKFGPSYVVVKGGHFAEGAITEGLAPDLLVSAEGELLLDAERVITRNDHGTGCSMAAAIAAGLGLDLEVTTAVQEAKAFVLRGLRGGAEWNLGAGHGPIDHMGWNS</sequence>
<dbReference type="InterPro" id="IPR004399">
    <property type="entry name" value="HMP/HMP-P_kinase_dom"/>
</dbReference>
<dbReference type="InterPro" id="IPR013749">
    <property type="entry name" value="PM/HMP-P_kinase-1"/>
</dbReference>
<protein>
    <submittedName>
        <fullName evidence="6">Unannotated protein</fullName>
    </submittedName>
</protein>
<name>A0A6J6W2X0_9ZZZZ</name>
<keyword evidence="3" id="KW-0418">Kinase</keyword>
<evidence type="ECO:0000256" key="3">
    <source>
        <dbReference type="ARBA" id="ARBA00022777"/>
    </source>
</evidence>
<dbReference type="Pfam" id="PF08543">
    <property type="entry name" value="Phos_pyr_kin"/>
    <property type="match status" value="1"/>
</dbReference>
<gene>
    <name evidence="6" type="ORF">UFOPK2958_00307</name>
</gene>
<evidence type="ECO:0000259" key="5">
    <source>
        <dbReference type="Pfam" id="PF08543"/>
    </source>
</evidence>
<organism evidence="6">
    <name type="scientific">freshwater metagenome</name>
    <dbReference type="NCBI Taxonomy" id="449393"/>
    <lineage>
        <taxon>unclassified sequences</taxon>
        <taxon>metagenomes</taxon>
        <taxon>ecological metagenomes</taxon>
    </lineage>
</organism>
<keyword evidence="2" id="KW-0547">Nucleotide-binding</keyword>
<dbReference type="NCBIfam" id="TIGR00097">
    <property type="entry name" value="HMP-P_kinase"/>
    <property type="match status" value="1"/>
</dbReference>
<dbReference type="GO" id="GO:0005829">
    <property type="term" value="C:cytosol"/>
    <property type="evidence" value="ECO:0007669"/>
    <property type="project" value="TreeGrafter"/>
</dbReference>
<keyword evidence="4" id="KW-0067">ATP-binding</keyword>
<evidence type="ECO:0000313" key="6">
    <source>
        <dbReference type="EMBL" id="CAB4777755.1"/>
    </source>
</evidence>
<dbReference type="SUPFAM" id="SSF53613">
    <property type="entry name" value="Ribokinase-like"/>
    <property type="match status" value="1"/>
</dbReference>
<proteinExistence type="predicted"/>
<dbReference type="FunFam" id="3.40.1190.20:FF:000003">
    <property type="entry name" value="Phosphomethylpyrimidine kinase ThiD"/>
    <property type="match status" value="1"/>
</dbReference>
<feature type="domain" description="Pyridoxamine kinase/Phosphomethylpyrimidine kinase" evidence="5">
    <location>
        <begin position="7"/>
        <end position="261"/>
    </location>
</feature>
<evidence type="ECO:0000256" key="2">
    <source>
        <dbReference type="ARBA" id="ARBA00022741"/>
    </source>
</evidence>
<dbReference type="InterPro" id="IPR029056">
    <property type="entry name" value="Ribokinase-like"/>
</dbReference>
<dbReference type="GO" id="GO:0008972">
    <property type="term" value="F:phosphomethylpyrimidine kinase activity"/>
    <property type="evidence" value="ECO:0007669"/>
    <property type="project" value="InterPro"/>
</dbReference>
<keyword evidence="1" id="KW-0808">Transferase</keyword>
<dbReference type="EMBL" id="CAFAAB010000021">
    <property type="protein sequence ID" value="CAB4777755.1"/>
    <property type="molecule type" value="Genomic_DNA"/>
</dbReference>
<dbReference type="Gene3D" id="3.40.1190.20">
    <property type="match status" value="1"/>
</dbReference>
<dbReference type="GO" id="GO:0008902">
    <property type="term" value="F:hydroxymethylpyrimidine kinase activity"/>
    <property type="evidence" value="ECO:0007669"/>
    <property type="project" value="TreeGrafter"/>
</dbReference>
<evidence type="ECO:0000256" key="4">
    <source>
        <dbReference type="ARBA" id="ARBA00022840"/>
    </source>
</evidence>
<dbReference type="CDD" id="cd01169">
    <property type="entry name" value="HMPP_kinase"/>
    <property type="match status" value="1"/>
</dbReference>
<dbReference type="AlphaFoldDB" id="A0A6J6W2X0"/>
<accession>A0A6J6W2X0</accession>
<evidence type="ECO:0000256" key="1">
    <source>
        <dbReference type="ARBA" id="ARBA00022679"/>
    </source>
</evidence>
<reference evidence="6" key="1">
    <citation type="submission" date="2020-05" db="EMBL/GenBank/DDBJ databases">
        <authorList>
            <person name="Chiriac C."/>
            <person name="Salcher M."/>
            <person name="Ghai R."/>
            <person name="Kavagutti S V."/>
        </authorList>
    </citation>
    <scope>NUCLEOTIDE SEQUENCE</scope>
</reference>